<dbReference type="Pfam" id="PF00583">
    <property type="entry name" value="Acetyltransf_1"/>
    <property type="match status" value="1"/>
</dbReference>
<dbReference type="PROSITE" id="PS51186">
    <property type="entry name" value="GNAT"/>
    <property type="match status" value="1"/>
</dbReference>
<gene>
    <name evidence="2" type="ORF">QUW46_01205</name>
</gene>
<evidence type="ECO:0000313" key="3">
    <source>
        <dbReference type="Proteomes" id="UP001529423"/>
    </source>
</evidence>
<evidence type="ECO:0000259" key="1">
    <source>
        <dbReference type="PROSITE" id="PS51186"/>
    </source>
</evidence>
<comment type="caution">
    <text evidence="2">The sequence shown here is derived from an EMBL/GenBank/DDBJ whole genome shotgun (WGS) entry which is preliminary data.</text>
</comment>
<sequence length="197" mass="22589">MNTIYLRRTYMHDLPAIKQTIEDGRQALKAAGSPQWQDGHPTVGTIINDITHHQSWALIINDQLVGVATLQPGPEEDYHNLAGGAWYNDNDHYLTIHRVAINHQCRGQHLSSFLFSNLLTIGQEKGYTDFRIDTHSKNKVMQELIKKFGFRYRGTVEVADRLDPHRLAFELNLSTNGLPVEYHVDNNFMKPLVDKEK</sequence>
<dbReference type="InterPro" id="IPR000182">
    <property type="entry name" value="GNAT_dom"/>
</dbReference>
<name>A0ABT7VKF4_9LACO</name>
<reference evidence="2" key="1">
    <citation type="submission" date="2023-06" db="EMBL/GenBank/DDBJ databases">
        <title>Identification and characterization of horizontal gene transfer across gut microbiota members of farm animals based on homology search.</title>
        <authorList>
            <person name="Schwarzerova J."/>
            <person name="Nykrynova M."/>
            <person name="Jureckova K."/>
            <person name="Cejkova D."/>
            <person name="Rychlik I."/>
        </authorList>
    </citation>
    <scope>NUCLEOTIDE SEQUENCE</scope>
    <source>
        <strain evidence="2">105_WCHN</strain>
    </source>
</reference>
<proteinExistence type="predicted"/>
<protein>
    <submittedName>
        <fullName evidence="2">GNAT family N-acetyltransferase</fullName>
    </submittedName>
</protein>
<accession>A0ABT7VKF4</accession>
<keyword evidence="3" id="KW-1185">Reference proteome</keyword>
<organism evidence="2 3">
    <name type="scientific">Limosilactobacillus panis</name>
    <dbReference type="NCBI Taxonomy" id="47493"/>
    <lineage>
        <taxon>Bacteria</taxon>
        <taxon>Bacillati</taxon>
        <taxon>Bacillota</taxon>
        <taxon>Bacilli</taxon>
        <taxon>Lactobacillales</taxon>
        <taxon>Lactobacillaceae</taxon>
        <taxon>Limosilactobacillus</taxon>
    </lineage>
</organism>
<feature type="domain" description="N-acetyltransferase" evidence="1">
    <location>
        <begin position="4"/>
        <end position="176"/>
    </location>
</feature>
<dbReference type="EMBL" id="JAUDEO010000004">
    <property type="protein sequence ID" value="MDM8333205.1"/>
    <property type="molecule type" value="Genomic_DNA"/>
</dbReference>
<dbReference type="Proteomes" id="UP001529423">
    <property type="component" value="Unassembled WGS sequence"/>
</dbReference>
<evidence type="ECO:0000313" key="2">
    <source>
        <dbReference type="EMBL" id="MDM8333205.1"/>
    </source>
</evidence>
<dbReference type="RefSeq" id="WP_289558848.1">
    <property type="nucleotide sequence ID" value="NZ_JAUDEO010000004.1"/>
</dbReference>
<reference evidence="2" key="2">
    <citation type="submission" date="2023-06" db="EMBL/GenBank/DDBJ databases">
        <authorList>
            <person name="Zeman M."/>
            <person name="Kubasova T."/>
            <person name="Jahodarova E."/>
            <person name="Nykrynova M."/>
            <person name="Rychlik I."/>
        </authorList>
    </citation>
    <scope>NUCLEOTIDE SEQUENCE</scope>
    <source>
        <strain evidence="2">105_WCHN</strain>
    </source>
</reference>